<name>A0ABS7NVQ0_9NOCA</name>
<keyword evidence="2" id="KW-1185">Reference proteome</keyword>
<dbReference type="GeneID" id="85487849"/>
<organism evidence="1 2">
    <name type="scientific">Rhodococcoides kroppenstedtii</name>
    <dbReference type="NCBI Taxonomy" id="293050"/>
    <lineage>
        <taxon>Bacteria</taxon>
        <taxon>Bacillati</taxon>
        <taxon>Actinomycetota</taxon>
        <taxon>Actinomycetes</taxon>
        <taxon>Mycobacteriales</taxon>
        <taxon>Nocardiaceae</taxon>
        <taxon>Rhodococcoides</taxon>
    </lineage>
</organism>
<dbReference type="RefSeq" id="WP_156511664.1">
    <property type="nucleotide sequence ID" value="NZ_CP135915.1"/>
</dbReference>
<comment type="caution">
    <text evidence="1">The sequence shown here is derived from an EMBL/GenBank/DDBJ whole genome shotgun (WGS) entry which is preliminary data.</text>
</comment>
<proteinExistence type="predicted"/>
<sequence length="48" mass="5689">MRSAEVKYIDTFLNRRRHVRALRDLYARANSVGSPSMRDELLVIAQRR</sequence>
<reference evidence="1 2" key="1">
    <citation type="submission" date="2020-06" db="EMBL/GenBank/DDBJ databases">
        <title>Taxonomy, biology and ecology of Rhodococcus bacteria occurring in California pistachio and other woody hosts as revealed by genome sequence analyses.</title>
        <authorList>
            <person name="Gai Y."/>
            <person name="Riely B."/>
        </authorList>
    </citation>
    <scope>NUCLEOTIDE SEQUENCE [LARGE SCALE GENOMIC DNA]</scope>
    <source>
        <strain evidence="1 2">BP-284</strain>
    </source>
</reference>
<evidence type="ECO:0000313" key="2">
    <source>
        <dbReference type="Proteomes" id="UP001520140"/>
    </source>
</evidence>
<protein>
    <submittedName>
        <fullName evidence="1">Uncharacterized protein</fullName>
    </submittedName>
</protein>
<dbReference type="Proteomes" id="UP001520140">
    <property type="component" value="Unassembled WGS sequence"/>
</dbReference>
<dbReference type="EMBL" id="JABUKG010000016">
    <property type="protein sequence ID" value="MBY6322111.1"/>
    <property type="molecule type" value="Genomic_DNA"/>
</dbReference>
<accession>A0ABS7NVQ0</accession>
<gene>
    <name evidence="1" type="ORF">HQ605_14885</name>
</gene>
<evidence type="ECO:0000313" key="1">
    <source>
        <dbReference type="EMBL" id="MBY6322111.1"/>
    </source>
</evidence>